<organism evidence="2 3">
    <name type="scientific">Geosmithia morbida</name>
    <dbReference type="NCBI Taxonomy" id="1094350"/>
    <lineage>
        <taxon>Eukaryota</taxon>
        <taxon>Fungi</taxon>
        <taxon>Dikarya</taxon>
        <taxon>Ascomycota</taxon>
        <taxon>Pezizomycotina</taxon>
        <taxon>Sordariomycetes</taxon>
        <taxon>Hypocreomycetidae</taxon>
        <taxon>Hypocreales</taxon>
        <taxon>Bionectriaceae</taxon>
        <taxon>Geosmithia</taxon>
    </lineage>
</organism>
<evidence type="ECO:0000313" key="2">
    <source>
        <dbReference type="EMBL" id="KAF4123568.1"/>
    </source>
</evidence>
<evidence type="ECO:0000313" key="3">
    <source>
        <dbReference type="Proteomes" id="UP000749293"/>
    </source>
</evidence>
<dbReference type="AlphaFoldDB" id="A0A9P4YXM3"/>
<sequence length="125" mass="13848">MAAAVSGIILIALTGALTSKYLTKASYYYSTPPVLVLAPQAGIAFVWAMVDGACLAFRRNHEGVHPGLVVVLDLLLWLGLIAGTILFSFMHYVSDPYYSDDYYDFDADDYDELSWVHDLHGNLLR</sequence>
<dbReference type="EMBL" id="JAANYQ010000006">
    <property type="protein sequence ID" value="KAF4123568.1"/>
    <property type="molecule type" value="Genomic_DNA"/>
</dbReference>
<reference evidence="2" key="1">
    <citation type="submission" date="2020-03" db="EMBL/GenBank/DDBJ databases">
        <title>Site-based positive gene gene selection in Geosmithia morbida across the United States reveals a broad range of putative effectors and factors for local host and environmental adapation.</title>
        <authorList>
            <person name="Onufrak A."/>
            <person name="Murdoch R.W."/>
            <person name="Gazis R."/>
            <person name="Huff M."/>
            <person name="Staton M."/>
            <person name="Klingeman W."/>
            <person name="Hadziabdic D."/>
        </authorList>
    </citation>
    <scope>NUCLEOTIDE SEQUENCE</scope>
    <source>
        <strain evidence="2">1262</strain>
    </source>
</reference>
<dbReference type="Proteomes" id="UP000749293">
    <property type="component" value="Unassembled WGS sequence"/>
</dbReference>
<dbReference type="GeneID" id="55972494"/>
<keyword evidence="1" id="KW-1133">Transmembrane helix</keyword>
<comment type="caution">
    <text evidence="2">The sequence shown here is derived from an EMBL/GenBank/DDBJ whole genome shotgun (WGS) entry which is preliminary data.</text>
</comment>
<protein>
    <submittedName>
        <fullName evidence="2">Uncharacterized protein</fullName>
    </submittedName>
</protein>
<accession>A0A9P4YXM3</accession>
<keyword evidence="3" id="KW-1185">Reference proteome</keyword>
<dbReference type="RefSeq" id="XP_035322220.1">
    <property type="nucleotide sequence ID" value="XM_035468239.1"/>
</dbReference>
<name>A0A9P4YXM3_9HYPO</name>
<keyword evidence="1" id="KW-0472">Membrane</keyword>
<proteinExistence type="predicted"/>
<evidence type="ECO:0000256" key="1">
    <source>
        <dbReference type="SAM" id="Phobius"/>
    </source>
</evidence>
<keyword evidence="1" id="KW-0812">Transmembrane</keyword>
<feature type="transmembrane region" description="Helical" evidence="1">
    <location>
        <begin position="69"/>
        <end position="93"/>
    </location>
</feature>
<gene>
    <name evidence="2" type="ORF">GMORB2_6269</name>
</gene>
<feature type="transmembrane region" description="Helical" evidence="1">
    <location>
        <begin position="34"/>
        <end position="57"/>
    </location>
</feature>